<evidence type="ECO:0000256" key="1">
    <source>
        <dbReference type="SAM" id="Coils"/>
    </source>
</evidence>
<gene>
    <name evidence="2" type="ORF">SAMN04489841_3992</name>
</gene>
<reference evidence="3" key="1">
    <citation type="submission" date="2016-10" db="EMBL/GenBank/DDBJ databases">
        <authorList>
            <person name="Varghese N."/>
            <person name="Submissions S."/>
        </authorList>
    </citation>
    <scope>NUCLEOTIDE SEQUENCE [LARGE SCALE GENOMIC DNA]</scope>
    <source>
        <strain evidence="3">DSM 25055</strain>
    </source>
</reference>
<name>A0A1H9PV93_9EURY</name>
<organism evidence="2 3">
    <name type="scientific">Natrinema salaciae</name>
    <dbReference type="NCBI Taxonomy" id="1186196"/>
    <lineage>
        <taxon>Archaea</taxon>
        <taxon>Methanobacteriati</taxon>
        <taxon>Methanobacteriota</taxon>
        <taxon>Stenosarchaea group</taxon>
        <taxon>Halobacteria</taxon>
        <taxon>Halobacteriales</taxon>
        <taxon>Natrialbaceae</taxon>
        <taxon>Natrinema</taxon>
    </lineage>
</organism>
<accession>A0A1H9PV93</accession>
<protein>
    <submittedName>
        <fullName evidence="2">Uncharacterized protein</fullName>
    </submittedName>
</protein>
<evidence type="ECO:0000313" key="3">
    <source>
        <dbReference type="Proteomes" id="UP000199114"/>
    </source>
</evidence>
<feature type="coiled-coil region" evidence="1">
    <location>
        <begin position="43"/>
        <end position="116"/>
    </location>
</feature>
<dbReference type="EMBL" id="FOFD01000006">
    <property type="protein sequence ID" value="SER52141.1"/>
    <property type="molecule type" value="Genomic_DNA"/>
</dbReference>
<dbReference type="STRING" id="1186196.SAMN04489841_3992"/>
<proteinExistence type="predicted"/>
<dbReference type="Proteomes" id="UP000199114">
    <property type="component" value="Unassembled WGS sequence"/>
</dbReference>
<keyword evidence="3" id="KW-1185">Reference proteome</keyword>
<dbReference type="AlphaFoldDB" id="A0A1H9PV93"/>
<keyword evidence="1" id="KW-0175">Coiled coil</keyword>
<sequence>MPEIQRKKLNRMLEESDEYDDQQDFLHQLVLDEIRDVEFTDPRDELEDIRQQKKQLRDEIEEVVAEVEEMRNQLGELEERESELQAIAEDYNVTSAESYEESVREAANEIIRDELKVSERWERVQHISEKWQQTPIDVLRDIYEQDPRLTSKQVKPYGRKSVPEDWQTRVGDTREEGVRLVRLYCEESKDKEWNYRSGVYIEDEYVSRVAEEHGTDCESLLREAAERMDETFEDIVYLS</sequence>
<evidence type="ECO:0000313" key="2">
    <source>
        <dbReference type="EMBL" id="SER52141.1"/>
    </source>
</evidence>